<protein>
    <recommendedName>
        <fullName evidence="12">Cadherin domain-containing protein</fullName>
    </recommendedName>
</protein>
<evidence type="ECO:0000313" key="14">
    <source>
        <dbReference type="Proteomes" id="UP000095300"/>
    </source>
</evidence>
<dbReference type="PANTHER" id="PTHR24028">
    <property type="entry name" value="CADHERIN-87A"/>
    <property type="match status" value="1"/>
</dbReference>
<evidence type="ECO:0000313" key="13">
    <source>
        <dbReference type="EnsemblMetazoa" id="SCAU003679-PA"/>
    </source>
</evidence>
<keyword evidence="5 10" id="KW-1133">Transmembrane helix</keyword>
<dbReference type="InterPro" id="IPR002126">
    <property type="entry name" value="Cadherin-like_dom"/>
</dbReference>
<evidence type="ECO:0000256" key="5">
    <source>
        <dbReference type="ARBA" id="ARBA00022989"/>
    </source>
</evidence>
<dbReference type="PANTHER" id="PTHR24028:SF328">
    <property type="entry name" value="CADHERIN-3"/>
    <property type="match status" value="1"/>
</dbReference>
<feature type="domain" description="Cadherin" evidence="12">
    <location>
        <begin position="972"/>
        <end position="1049"/>
    </location>
</feature>
<dbReference type="Proteomes" id="UP000095300">
    <property type="component" value="Unassembled WGS sequence"/>
</dbReference>
<dbReference type="PROSITE" id="PS00232">
    <property type="entry name" value="CADHERIN_1"/>
    <property type="match status" value="1"/>
</dbReference>
<dbReference type="GO" id="GO:0007156">
    <property type="term" value="P:homophilic cell adhesion via plasma membrane adhesion molecules"/>
    <property type="evidence" value="ECO:0007669"/>
    <property type="project" value="InterPro"/>
</dbReference>
<feature type="transmembrane region" description="Helical" evidence="10">
    <location>
        <begin position="1159"/>
        <end position="1179"/>
    </location>
</feature>
<evidence type="ECO:0000256" key="11">
    <source>
        <dbReference type="SAM" id="SignalP"/>
    </source>
</evidence>
<keyword evidence="3" id="KW-0677">Repeat</keyword>
<dbReference type="GO" id="GO:0005509">
    <property type="term" value="F:calcium ion binding"/>
    <property type="evidence" value="ECO:0007669"/>
    <property type="project" value="UniProtKB-UniRule"/>
</dbReference>
<proteinExistence type="predicted"/>
<name>A0A1I8P0B1_STOCA</name>
<evidence type="ECO:0000256" key="9">
    <source>
        <dbReference type="SAM" id="MobiDB-lite"/>
    </source>
</evidence>
<sequence>MKNFKNFVRLIAFVVTMYQCLAIDEVIDCSNEELVTSVFNEPIDLTFNGTVKIYENVSINEILSTSNNEFDVMYIDARLQNVTDLSGSVSLNLIIFTTENFQNYAKEQTATRISLKINLGCGSGKERILVFFQPLQEGNYYSPIFSQSRYELLMPTPIFAGFDLTAFVEISAKDDDLTQNQINFTSITSSQHHISVGTKNISSSDKKTYFANMTLERIYMELPQQIEFVITATDNGVPPRSSNATVIIRSDPINRMPIKPRFIQQLYNGTINVDFSMEPIRMQLAAGSYQPEVRFTLSGSEIRGFEITDNKNGEILIQWNPSIVNHSFIMQHKKWELELRAEHPQLAETNAANVIVELVDFQSFFHFMSTYYEGLIDTNGQLELFPIIFYPLMYRTDIKFSFLENPQNMFNLTNNNFQVNINFMPNFTLDAFANDAFIKLTLRATWEQLSAITYVVITLPKKAAENTHPQSQQMLQFEKPLYVGNFSVAHGVELETMVLQNPIKGNNNASNVDAFKLSGEGSYLFRLMVDQLSPQKSQVQLQLNGTEVVNEAMQLQTPILLILEAKRENLTTYCSIVLQNPSRDVIAVNSTTVFVAHSLIGKLDLKNGNQTLAVDAIEIRPMDNLKDYEFLLKGDESTNFELIMNVNLSSLNVILKNDLPNATIESNKILILQVLAKLKGSLNIMDTLMIFVKLPQKECHATSKPTPNSPAFPNSNYVFTTFTNTTGSLGVVRAYSQEIASIFHYILEVDNDILAQRLSIEPFSGELMLYGSIEEGTYNFNVTAENMDTHETAHIQAVLKVSQKEECKLFEGVAVEKTLVVRHIAEEVPHHGFWNMKFNENCSFRIEEMWPKDKEYAYLNETSLKLDIMPIDREDAIFESMEEAQILIKLKLLCGNEQMPLKTNSAPRSSRSLDFIDRVYMQDIIYSPDTMWLHLIIDDINDNAPQFKLKYTLDYFGYPAGKANVDIYPEYLMQVETKDLDLGINAKIRYSMRNNAYFDIEPETGKIYPKGMVLQAQQQTELIVLATDRNGEGLISGTVIIVKGLAPDFYSLITLKENSSKSLEEITQELRETTGYAVKVIKMSYVPQVQTRSSRSDQAQLVCKAWIYAFRDQQLVECKELQKKLLDIRPVPSIINIESYEEAALHAGLAGNAPSTTGYIVAVVILSIVSATSIAFIIWRFYFNGELPSNCGSRDTYSNDNGQNCGNGQRTTKEGSREGADNQHTNRVKFSSLVENVTIGDCEK</sequence>
<dbReference type="OrthoDB" id="6606209at2759"/>
<evidence type="ECO:0000256" key="3">
    <source>
        <dbReference type="ARBA" id="ARBA00022737"/>
    </source>
</evidence>
<dbReference type="InterPro" id="IPR020894">
    <property type="entry name" value="Cadherin_CS"/>
</dbReference>
<evidence type="ECO:0000259" key="12">
    <source>
        <dbReference type="PROSITE" id="PS50268"/>
    </source>
</evidence>
<keyword evidence="6 10" id="KW-0472">Membrane</keyword>
<feature type="region of interest" description="Disordered" evidence="9">
    <location>
        <begin position="1198"/>
        <end position="1225"/>
    </location>
</feature>
<comment type="subcellular location">
    <subcellularLocation>
        <location evidence="1">Membrane</location>
        <topology evidence="1">Single-pass membrane protein</topology>
    </subcellularLocation>
</comment>
<dbReference type="SUPFAM" id="SSF49313">
    <property type="entry name" value="Cadherin-like"/>
    <property type="match status" value="2"/>
</dbReference>
<dbReference type="InterPro" id="IPR050174">
    <property type="entry name" value="Protocadherin/Cadherin-CA"/>
</dbReference>
<feature type="domain" description="Cadherin" evidence="12">
    <location>
        <begin position="146"/>
        <end position="262"/>
    </location>
</feature>
<dbReference type="PROSITE" id="PS50268">
    <property type="entry name" value="CADHERIN_2"/>
    <property type="match status" value="2"/>
</dbReference>
<dbReference type="Gene3D" id="2.60.40.60">
    <property type="entry name" value="Cadherins"/>
    <property type="match status" value="2"/>
</dbReference>
<dbReference type="STRING" id="35570.A0A1I8P0B1"/>
<dbReference type="GO" id="GO:0005886">
    <property type="term" value="C:plasma membrane"/>
    <property type="evidence" value="ECO:0007669"/>
    <property type="project" value="InterPro"/>
</dbReference>
<evidence type="ECO:0000256" key="10">
    <source>
        <dbReference type="SAM" id="Phobius"/>
    </source>
</evidence>
<dbReference type="InterPro" id="IPR015919">
    <property type="entry name" value="Cadherin-like_sf"/>
</dbReference>
<feature type="compositionally biased region" description="Polar residues" evidence="9">
    <location>
        <begin position="1198"/>
        <end position="1210"/>
    </location>
</feature>
<reference evidence="13" key="1">
    <citation type="submission" date="2020-05" db="UniProtKB">
        <authorList>
            <consortium name="EnsemblMetazoa"/>
        </authorList>
    </citation>
    <scope>IDENTIFICATION</scope>
    <source>
        <strain evidence="13">USDA</strain>
    </source>
</reference>
<keyword evidence="14" id="KW-1185">Reference proteome</keyword>
<accession>A0A1I8P0B1</accession>
<keyword evidence="4 8" id="KW-0106">Calcium</keyword>
<evidence type="ECO:0000256" key="8">
    <source>
        <dbReference type="PROSITE-ProRule" id="PRU00043"/>
    </source>
</evidence>
<feature type="compositionally biased region" description="Basic and acidic residues" evidence="9">
    <location>
        <begin position="1211"/>
        <end position="1221"/>
    </location>
</feature>
<evidence type="ECO:0000256" key="2">
    <source>
        <dbReference type="ARBA" id="ARBA00022692"/>
    </source>
</evidence>
<organism evidence="13 14">
    <name type="scientific">Stomoxys calcitrans</name>
    <name type="common">Stable fly</name>
    <name type="synonym">Conops calcitrans</name>
    <dbReference type="NCBI Taxonomy" id="35570"/>
    <lineage>
        <taxon>Eukaryota</taxon>
        <taxon>Metazoa</taxon>
        <taxon>Ecdysozoa</taxon>
        <taxon>Arthropoda</taxon>
        <taxon>Hexapoda</taxon>
        <taxon>Insecta</taxon>
        <taxon>Pterygota</taxon>
        <taxon>Neoptera</taxon>
        <taxon>Endopterygota</taxon>
        <taxon>Diptera</taxon>
        <taxon>Brachycera</taxon>
        <taxon>Muscomorpha</taxon>
        <taxon>Muscoidea</taxon>
        <taxon>Muscidae</taxon>
        <taxon>Stomoxys</taxon>
    </lineage>
</organism>
<evidence type="ECO:0000256" key="7">
    <source>
        <dbReference type="ARBA" id="ARBA00023180"/>
    </source>
</evidence>
<evidence type="ECO:0000256" key="6">
    <source>
        <dbReference type="ARBA" id="ARBA00023136"/>
    </source>
</evidence>
<dbReference type="EnsemblMetazoa" id="SCAU003679-RA">
    <property type="protein sequence ID" value="SCAU003679-PA"/>
    <property type="gene ID" value="SCAU003679"/>
</dbReference>
<feature type="chain" id="PRO_5009325805" description="Cadherin domain-containing protein" evidence="11">
    <location>
        <begin position="23"/>
        <end position="1244"/>
    </location>
</feature>
<dbReference type="VEuPathDB" id="VectorBase:SCAU003679"/>
<dbReference type="CDD" id="cd11304">
    <property type="entry name" value="Cadherin_repeat"/>
    <property type="match status" value="2"/>
</dbReference>
<keyword evidence="2 10" id="KW-0812">Transmembrane</keyword>
<feature type="signal peptide" evidence="11">
    <location>
        <begin position="1"/>
        <end position="22"/>
    </location>
</feature>
<keyword evidence="7" id="KW-0325">Glycoprotein</keyword>
<keyword evidence="11" id="KW-0732">Signal</keyword>
<gene>
    <name evidence="13" type="primary">106090758</name>
</gene>
<evidence type="ECO:0000256" key="4">
    <source>
        <dbReference type="ARBA" id="ARBA00022837"/>
    </source>
</evidence>
<evidence type="ECO:0000256" key="1">
    <source>
        <dbReference type="ARBA" id="ARBA00004167"/>
    </source>
</evidence>
<dbReference type="AlphaFoldDB" id="A0A1I8P0B1"/>